<dbReference type="Pfam" id="PF18899">
    <property type="entry name" value="DUF5655"/>
    <property type="match status" value="1"/>
</dbReference>
<dbReference type="InterPro" id="IPR011856">
    <property type="entry name" value="tRNA_endonuc-like_dom_sf"/>
</dbReference>
<reference evidence="2 3" key="1">
    <citation type="submission" date="2015-07" db="EMBL/GenBank/DDBJ databases">
        <title>Draft Genome Sequence of Komagataeibacter intermedius Strain AF2, Isolated from Kombucha Tea.</title>
        <authorList>
            <person name="Santos R.A."/>
            <person name="Berretta A.A."/>
            <person name="Barud H.S."/>
            <person name="Ribeiro S.J."/>
            <person name="Gonzalez-Garcia L.N."/>
            <person name="Zucchi T.D."/>
            <person name="Goldman G.H."/>
            <person name="Riano-Pachon D.M."/>
        </authorList>
    </citation>
    <scope>NUCLEOTIDE SEQUENCE [LARGE SCALE GENOMIC DNA]</scope>
    <source>
        <strain evidence="2 3">AF2</strain>
    </source>
</reference>
<feature type="domain" description="DUF5655" evidence="1">
    <location>
        <begin position="206"/>
        <end position="314"/>
    </location>
</feature>
<dbReference type="AlphaFoldDB" id="A0A0N1FAU9"/>
<proteinExistence type="predicted"/>
<gene>
    <name evidence="2" type="ORF">GLUCOINTEAF2_0200716</name>
</gene>
<dbReference type="OrthoDB" id="9798761at2"/>
<protein>
    <submittedName>
        <fullName evidence="2">Transporter</fullName>
    </submittedName>
</protein>
<evidence type="ECO:0000313" key="2">
    <source>
        <dbReference type="EMBL" id="KPH86795.1"/>
    </source>
</evidence>
<sequence length="315" mass="35350">MSDIKLFQISDNKASELSGSSAPLERALQTLFEKNLEALLGVRFLASEYSTTHGGRMDTLGLDENSYPVIIEYKRNINENVINQGLFYLDWLMDHKADFRLLVQENLGKEKADAIEWSAPRLICIAADFTRYDLHAIKQMGRNIELIRYRRFGQDLLMLDLLTSVSSSSISQPVINPSMPMADAAMAVTGSAKGATRHKTNSESLADAGEALTNLYSDTVAYLLSLGDDVTQKTLNCYFAFKRIKNFVCLEVKPTLDLLRLYLKVDPYTVALEKGFTRNVKNKGHFGTGDLEVTLRNLNDLERAKPLIEKSYESS</sequence>
<comment type="caution">
    <text evidence="2">The sequence shown here is derived from an EMBL/GenBank/DDBJ whole genome shotgun (WGS) entry which is preliminary data.</text>
</comment>
<name>A0A0N1FAU9_9PROT</name>
<dbReference type="Proteomes" id="UP000031553">
    <property type="component" value="Unassembled WGS sequence"/>
</dbReference>
<evidence type="ECO:0000313" key="3">
    <source>
        <dbReference type="Proteomes" id="UP000031553"/>
    </source>
</evidence>
<dbReference type="EMBL" id="JUFX02000192">
    <property type="protein sequence ID" value="KPH86795.1"/>
    <property type="molecule type" value="Genomic_DNA"/>
</dbReference>
<dbReference type="GO" id="GO:0003676">
    <property type="term" value="F:nucleic acid binding"/>
    <property type="evidence" value="ECO:0007669"/>
    <property type="project" value="InterPro"/>
</dbReference>
<dbReference type="InterPro" id="IPR043714">
    <property type="entry name" value="DUF5655"/>
</dbReference>
<evidence type="ECO:0000259" key="1">
    <source>
        <dbReference type="Pfam" id="PF18899"/>
    </source>
</evidence>
<dbReference type="Gene3D" id="3.40.1350.10">
    <property type="match status" value="1"/>
</dbReference>
<accession>A0A0N1FAU9</accession>
<organism evidence="2 3">
    <name type="scientific">Komagataeibacter intermedius AF2</name>
    <dbReference type="NCBI Taxonomy" id="1458464"/>
    <lineage>
        <taxon>Bacteria</taxon>
        <taxon>Pseudomonadati</taxon>
        <taxon>Pseudomonadota</taxon>
        <taxon>Alphaproteobacteria</taxon>
        <taxon>Acetobacterales</taxon>
        <taxon>Acetobacteraceae</taxon>
        <taxon>Komagataeibacter</taxon>
    </lineage>
</organism>
<dbReference type="RefSeq" id="WP_039735835.1">
    <property type="nucleotide sequence ID" value="NZ_JUFX02000192.1"/>
</dbReference>